<organism evidence="2">
    <name type="scientific">Ralstonia solanacearum</name>
    <name type="common">Pseudomonas solanacearum</name>
    <dbReference type="NCBI Taxonomy" id="305"/>
    <lineage>
        <taxon>Bacteria</taxon>
        <taxon>Pseudomonadati</taxon>
        <taxon>Pseudomonadota</taxon>
        <taxon>Betaproteobacteria</taxon>
        <taxon>Burkholderiales</taxon>
        <taxon>Burkholderiaceae</taxon>
        <taxon>Ralstonia</taxon>
        <taxon>Ralstonia solanacearum species complex</taxon>
    </lineage>
</organism>
<keyword evidence="2" id="KW-0614">Plasmid</keyword>
<name>A0A809ECS5_RALSL</name>
<evidence type="ECO:0000256" key="1">
    <source>
        <dbReference type="SAM" id="MobiDB-lite"/>
    </source>
</evidence>
<feature type="region of interest" description="Disordered" evidence="1">
    <location>
        <begin position="36"/>
        <end position="57"/>
    </location>
</feature>
<accession>A0A809ECS5</accession>
<feature type="region of interest" description="Disordered" evidence="1">
    <location>
        <begin position="78"/>
        <end position="99"/>
    </location>
</feature>
<sequence length="99" mass="10752">MDAPKSAMPNTALPAMARRCASRFIPAHQDRRTADLTAAGERRAGGHNPTRQHAKKDRRAVCCYSCAFSASATHARRPAIPLSRTAPPGRLSTLTTRTR</sequence>
<protein>
    <submittedName>
        <fullName evidence="2">Uncharacterized protein</fullName>
    </submittedName>
</protein>
<geneLocation type="plasmid" evidence="2">
    <name>unnamed</name>
</geneLocation>
<dbReference type="EMBL" id="CP026093">
    <property type="protein sequence ID" value="AYB58715.1"/>
    <property type="molecule type" value="Genomic_DNA"/>
</dbReference>
<reference evidence="2" key="1">
    <citation type="submission" date="2018-01" db="EMBL/GenBank/DDBJ databases">
        <title>Complete Genome Sequence of three strains from Ralstonia solanacearum ecotype Moko sequevar IIA-53 from Brazil.</title>
        <authorList>
            <person name="Silva J.R."/>
            <person name="Albuquerque G.M.R."/>
            <person name="Pais A.K.L."/>
            <person name="Silva A.M.F."/>
            <person name="Boiteux M.E.N.F."/>
            <person name="Souza E.B."/>
            <person name="Mariano R.L.R."/>
        </authorList>
    </citation>
    <scope>NUCLEOTIDE SEQUENCE [LARGE SCALE GENOMIC DNA]</scope>
    <source>
        <strain evidence="2">SFC</strain>
        <plasmid evidence="2">unnamed</plasmid>
    </source>
</reference>
<proteinExistence type="predicted"/>
<dbReference type="AlphaFoldDB" id="A0A809ECS5"/>
<gene>
    <name evidence="2" type="ORF">C2L97_22625</name>
</gene>
<evidence type="ECO:0000313" key="2">
    <source>
        <dbReference type="EMBL" id="AYB58715.1"/>
    </source>
</evidence>